<sequence>MTAATTGGSRPLIGITGYLSEAAWGVWRQRAALIPQLYVDAVTRAGGTAVLLPAQSDGAAGLLDRIDGLLLAGGPDIDPARYGADPHPSTDPPHELRDAWEWALLTGALERDLPVLGVCRGLQVLNVAHGGDLIQHLPEQLGDEGHRIAPATYHQQAVTIQAGSRLGRILGPTAKVPCYHHQAVGRLGDGLRATAWSQDRSIEALERPDRRFVLGVQWHPEADPADLRLFEALVQTSSRKETSA</sequence>
<dbReference type="CDD" id="cd01745">
    <property type="entry name" value="GATase1_2"/>
    <property type="match status" value="1"/>
</dbReference>
<dbReference type="InterPro" id="IPR011697">
    <property type="entry name" value="Peptidase_C26"/>
</dbReference>
<protein>
    <submittedName>
        <fullName evidence="1">Gamma-glutamyl-gamma-aminobutyrate hydrolase family protein</fullName>
    </submittedName>
</protein>
<dbReference type="EMBL" id="BAAATR010000007">
    <property type="protein sequence ID" value="GAA2240657.1"/>
    <property type="molecule type" value="Genomic_DNA"/>
</dbReference>
<keyword evidence="1" id="KW-0378">Hydrolase</keyword>
<dbReference type="GO" id="GO:0016787">
    <property type="term" value="F:hydrolase activity"/>
    <property type="evidence" value="ECO:0007669"/>
    <property type="project" value="UniProtKB-KW"/>
</dbReference>
<evidence type="ECO:0000313" key="1">
    <source>
        <dbReference type="EMBL" id="GAA2240657.1"/>
    </source>
</evidence>
<dbReference type="PROSITE" id="PS51273">
    <property type="entry name" value="GATASE_TYPE_1"/>
    <property type="match status" value="1"/>
</dbReference>
<reference evidence="1 2" key="1">
    <citation type="journal article" date="2019" name="Int. J. Syst. Evol. Microbiol.">
        <title>The Global Catalogue of Microorganisms (GCM) 10K type strain sequencing project: providing services to taxonomists for standard genome sequencing and annotation.</title>
        <authorList>
            <consortium name="The Broad Institute Genomics Platform"/>
            <consortium name="The Broad Institute Genome Sequencing Center for Infectious Disease"/>
            <person name="Wu L."/>
            <person name="Ma J."/>
        </authorList>
    </citation>
    <scope>NUCLEOTIDE SEQUENCE [LARGE SCALE GENOMIC DNA]</scope>
    <source>
        <strain evidence="1 2">JCM 7356</strain>
    </source>
</reference>
<keyword evidence="2" id="KW-1185">Reference proteome</keyword>
<dbReference type="SUPFAM" id="SSF52317">
    <property type="entry name" value="Class I glutamine amidotransferase-like"/>
    <property type="match status" value="1"/>
</dbReference>
<organism evidence="1 2">
    <name type="scientific">Kitasatospora cystarginea</name>
    <dbReference type="NCBI Taxonomy" id="58350"/>
    <lineage>
        <taxon>Bacteria</taxon>
        <taxon>Bacillati</taxon>
        <taxon>Actinomycetota</taxon>
        <taxon>Actinomycetes</taxon>
        <taxon>Kitasatosporales</taxon>
        <taxon>Streptomycetaceae</taxon>
        <taxon>Kitasatospora</taxon>
    </lineage>
</organism>
<evidence type="ECO:0000313" key="2">
    <source>
        <dbReference type="Proteomes" id="UP001500305"/>
    </source>
</evidence>
<accession>A0ABN3DSW9</accession>
<proteinExistence type="predicted"/>
<dbReference type="RefSeq" id="WP_344636161.1">
    <property type="nucleotide sequence ID" value="NZ_BAAATR010000007.1"/>
</dbReference>
<dbReference type="PANTHER" id="PTHR43235:SF1">
    <property type="entry name" value="GLUTAMINE AMIDOTRANSFERASE PB2B2.05-RELATED"/>
    <property type="match status" value="1"/>
</dbReference>
<dbReference type="PANTHER" id="PTHR43235">
    <property type="entry name" value="GLUTAMINE AMIDOTRANSFERASE PB2B2.05-RELATED"/>
    <property type="match status" value="1"/>
</dbReference>
<dbReference type="Proteomes" id="UP001500305">
    <property type="component" value="Unassembled WGS sequence"/>
</dbReference>
<dbReference type="InterPro" id="IPR044668">
    <property type="entry name" value="PuuD-like"/>
</dbReference>
<name>A0ABN3DSW9_9ACTN</name>
<comment type="caution">
    <text evidence="1">The sequence shown here is derived from an EMBL/GenBank/DDBJ whole genome shotgun (WGS) entry which is preliminary data.</text>
</comment>
<dbReference type="Gene3D" id="3.40.50.880">
    <property type="match status" value="1"/>
</dbReference>
<dbReference type="Pfam" id="PF07722">
    <property type="entry name" value="Peptidase_C26"/>
    <property type="match status" value="1"/>
</dbReference>
<dbReference type="InterPro" id="IPR029062">
    <property type="entry name" value="Class_I_gatase-like"/>
</dbReference>
<gene>
    <name evidence="1" type="ORF">GCM10010430_22660</name>
</gene>